<keyword evidence="2" id="KW-1185">Reference proteome</keyword>
<evidence type="ECO:0000313" key="1">
    <source>
        <dbReference type="EMBL" id="MFC6791832.1"/>
    </source>
</evidence>
<evidence type="ECO:0000313" key="2">
    <source>
        <dbReference type="Proteomes" id="UP001596292"/>
    </source>
</evidence>
<dbReference type="EMBL" id="JBHSWN010000001">
    <property type="protein sequence ID" value="MFC6791832.1"/>
    <property type="molecule type" value="Genomic_DNA"/>
</dbReference>
<dbReference type="Proteomes" id="UP001596292">
    <property type="component" value="Unassembled WGS sequence"/>
</dbReference>
<reference evidence="2" key="1">
    <citation type="journal article" date="2019" name="Int. J. Syst. Evol. Microbiol.">
        <title>The Global Catalogue of Microorganisms (GCM) 10K type strain sequencing project: providing services to taxonomists for standard genome sequencing and annotation.</title>
        <authorList>
            <consortium name="The Broad Institute Genomics Platform"/>
            <consortium name="The Broad Institute Genome Sequencing Center for Infectious Disease"/>
            <person name="Wu L."/>
            <person name="Ma J."/>
        </authorList>
    </citation>
    <scope>NUCLEOTIDE SEQUENCE [LARGE SCALE GENOMIC DNA]</scope>
    <source>
        <strain evidence="2">CCUG 48316</strain>
    </source>
</reference>
<protein>
    <submittedName>
        <fullName evidence="1">Uncharacterized protein</fullName>
    </submittedName>
</protein>
<accession>A0ABW2BPN6</accession>
<sequence length="161" mass="17552">MLGFLKSLRRRSSAPDTTLPGFDRAYYLANNPDVKATGRDPQAHFLEYGWKEGRDPSWGFRLSRYLQANPDVRDAGVNPLVHFLEFGLAEGRDYGAPGAHGESAVVKTAVLAGVTPSSRPLLTTADESGPAIDRLWRRKGSLQRMAKTGVVLGYDPPAPLS</sequence>
<organism evidence="1 2">
    <name type="scientific">Methylobacterium komagatae</name>
    <dbReference type="NCBI Taxonomy" id="374425"/>
    <lineage>
        <taxon>Bacteria</taxon>
        <taxon>Pseudomonadati</taxon>
        <taxon>Pseudomonadota</taxon>
        <taxon>Alphaproteobacteria</taxon>
        <taxon>Hyphomicrobiales</taxon>
        <taxon>Methylobacteriaceae</taxon>
        <taxon>Methylobacterium</taxon>
    </lineage>
</organism>
<dbReference type="RefSeq" id="WP_378973067.1">
    <property type="nucleotide sequence ID" value="NZ_JBHSWN010000001.1"/>
</dbReference>
<proteinExistence type="predicted"/>
<comment type="caution">
    <text evidence="1">The sequence shown here is derived from an EMBL/GenBank/DDBJ whole genome shotgun (WGS) entry which is preliminary data.</text>
</comment>
<gene>
    <name evidence="1" type="ORF">ACFQE0_20870</name>
</gene>
<name>A0ABW2BPN6_9HYPH</name>